<sequence length="239" mass="26665">MFIFEIYFDTLHTNEFFTKEMLMIANKVTKVYLFSTLLAFPFYALAETKSPDSQKQGTIVAAAESLQNYVIDQDHSKVSFEVAHLVISTVTGEFKKFKGTFKFNPEDLSQTQIEATAEAASVDTSVKKRDDHLKSADFFDVKKFPTMSFKSTSAKKTGDNSFELVGDLTIRGVTKQATFKVTHKGQIKSKDKVMQAFKATTEINRKDFGVNFQNIVEAGPVVGDTVTINISCEGSRSVK</sequence>
<dbReference type="Proteomes" id="UP000437748">
    <property type="component" value="Unassembled WGS sequence"/>
</dbReference>
<dbReference type="SMART" id="SM00867">
    <property type="entry name" value="YceI"/>
    <property type="match status" value="1"/>
</dbReference>
<evidence type="ECO:0000313" key="2">
    <source>
        <dbReference type="EMBL" id="KAB8040383.1"/>
    </source>
</evidence>
<evidence type="ECO:0000313" key="3">
    <source>
        <dbReference type="Proteomes" id="UP000437748"/>
    </source>
</evidence>
<name>A0A6N6VV85_9BACT</name>
<reference evidence="2 3" key="1">
    <citation type="submission" date="2019-10" db="EMBL/GenBank/DDBJ databases">
        <title>New species of Slilvanegrellaceae.</title>
        <authorList>
            <person name="Pitt A."/>
            <person name="Hahn M.W."/>
        </authorList>
    </citation>
    <scope>NUCLEOTIDE SEQUENCE [LARGE SCALE GENOMIC DNA]</scope>
    <source>
        <strain evidence="2 3">SP-Ram-0.45-NSY-1</strain>
    </source>
</reference>
<dbReference type="Pfam" id="PF04264">
    <property type="entry name" value="YceI"/>
    <property type="match status" value="1"/>
</dbReference>
<accession>A0A6N6VV85</accession>
<protein>
    <recommendedName>
        <fullName evidence="1">Lipid/polyisoprenoid-binding YceI-like domain-containing protein</fullName>
    </recommendedName>
</protein>
<keyword evidence="3" id="KW-1185">Reference proteome</keyword>
<gene>
    <name evidence="2" type="ORF">GCL60_00260</name>
</gene>
<dbReference type="PANTHER" id="PTHR34406:SF1">
    <property type="entry name" value="PROTEIN YCEI"/>
    <property type="match status" value="1"/>
</dbReference>
<dbReference type="InterPro" id="IPR036761">
    <property type="entry name" value="TTHA0802/YceI-like_sf"/>
</dbReference>
<dbReference type="EMBL" id="WFLM01000001">
    <property type="protein sequence ID" value="KAB8040383.1"/>
    <property type="molecule type" value="Genomic_DNA"/>
</dbReference>
<organism evidence="2 3">
    <name type="scientific">Silvanigrella paludirubra</name>
    <dbReference type="NCBI Taxonomy" id="2499159"/>
    <lineage>
        <taxon>Bacteria</taxon>
        <taxon>Pseudomonadati</taxon>
        <taxon>Bdellovibrionota</taxon>
        <taxon>Oligoflexia</taxon>
        <taxon>Silvanigrellales</taxon>
        <taxon>Silvanigrellaceae</taxon>
        <taxon>Silvanigrella</taxon>
    </lineage>
</organism>
<dbReference type="PANTHER" id="PTHR34406">
    <property type="entry name" value="PROTEIN YCEI"/>
    <property type="match status" value="1"/>
</dbReference>
<dbReference type="SUPFAM" id="SSF101874">
    <property type="entry name" value="YceI-like"/>
    <property type="match status" value="1"/>
</dbReference>
<evidence type="ECO:0000259" key="1">
    <source>
        <dbReference type="SMART" id="SM00867"/>
    </source>
</evidence>
<comment type="caution">
    <text evidence="2">The sequence shown here is derived from an EMBL/GenBank/DDBJ whole genome shotgun (WGS) entry which is preliminary data.</text>
</comment>
<feature type="domain" description="Lipid/polyisoprenoid-binding YceI-like" evidence="1">
    <location>
        <begin position="68"/>
        <end position="235"/>
    </location>
</feature>
<dbReference type="InterPro" id="IPR007372">
    <property type="entry name" value="Lipid/polyisoprenoid-bd_YceI"/>
</dbReference>
<dbReference type="Gene3D" id="2.40.128.110">
    <property type="entry name" value="Lipid/polyisoprenoid-binding, YceI-like"/>
    <property type="match status" value="1"/>
</dbReference>
<dbReference type="AlphaFoldDB" id="A0A6N6VV85"/>
<proteinExistence type="predicted"/>